<feature type="compositionally biased region" description="Acidic residues" evidence="4">
    <location>
        <begin position="85"/>
        <end position="94"/>
    </location>
</feature>
<evidence type="ECO:0000313" key="6">
    <source>
        <dbReference type="Proteomes" id="UP001150062"/>
    </source>
</evidence>
<dbReference type="Proteomes" id="UP001150062">
    <property type="component" value="Unassembled WGS sequence"/>
</dbReference>
<feature type="region of interest" description="Disordered" evidence="4">
    <location>
        <begin position="76"/>
        <end position="121"/>
    </location>
</feature>
<reference evidence="5" key="1">
    <citation type="submission" date="2022-08" db="EMBL/GenBank/DDBJ databases">
        <title>Novel sulfate-reducing endosymbionts in the free-living metamonad Anaeramoeba.</title>
        <authorList>
            <person name="Jerlstrom-Hultqvist J."/>
            <person name="Cepicka I."/>
            <person name="Gallot-Lavallee L."/>
            <person name="Salas-Leiva D."/>
            <person name="Curtis B.A."/>
            <person name="Zahonova K."/>
            <person name="Pipaliya S."/>
            <person name="Dacks J."/>
            <person name="Roger A.J."/>
        </authorList>
    </citation>
    <scope>NUCLEOTIDE SEQUENCE</scope>
    <source>
        <strain evidence="5">Schooner1</strain>
    </source>
</reference>
<name>A0ABQ8X7T0_9EUKA</name>
<evidence type="ECO:0000256" key="1">
    <source>
        <dbReference type="ARBA" id="ARBA00004123"/>
    </source>
</evidence>
<comment type="similarity">
    <text evidence="2">Belongs to the AMY1 family.</text>
</comment>
<keyword evidence="6" id="KW-1185">Reference proteome</keyword>
<keyword evidence="3" id="KW-0539">Nucleus</keyword>
<gene>
    <name evidence="5" type="ORF">M0813_08848</name>
</gene>
<evidence type="ECO:0000313" key="5">
    <source>
        <dbReference type="EMBL" id="KAJ6228496.1"/>
    </source>
</evidence>
<sequence>MSTRKEEFRQTIESNGLIDTLTRILTSLYEEPERPEKPLEFLMQELGAKSHEKLTKENKDLQQKVKALKKEIKNLKSKISKYGGNEDESEESEKENEKENEKEEKEEKEESEEEKEKEKEN</sequence>
<organism evidence="5 6">
    <name type="scientific">Anaeramoeba flamelloides</name>
    <dbReference type="NCBI Taxonomy" id="1746091"/>
    <lineage>
        <taxon>Eukaryota</taxon>
        <taxon>Metamonada</taxon>
        <taxon>Anaeramoebidae</taxon>
        <taxon>Anaeramoeba</taxon>
    </lineage>
</organism>
<comment type="caution">
    <text evidence="5">The sequence shown here is derived from an EMBL/GenBank/DDBJ whole genome shotgun (WGS) entry which is preliminary data.</text>
</comment>
<evidence type="ECO:0000256" key="2">
    <source>
        <dbReference type="ARBA" id="ARBA00009389"/>
    </source>
</evidence>
<accession>A0ABQ8X7T0</accession>
<dbReference type="PRINTS" id="PR02028">
    <property type="entry name" value="CMYCBINDINGP"/>
</dbReference>
<comment type="subcellular location">
    <subcellularLocation>
        <location evidence="1">Nucleus</location>
    </subcellularLocation>
</comment>
<feature type="compositionally biased region" description="Basic and acidic residues" evidence="4">
    <location>
        <begin position="95"/>
        <end position="105"/>
    </location>
</feature>
<dbReference type="PANTHER" id="PTHR13168:SF0">
    <property type="entry name" value="C-MYC-BINDING PROTEIN"/>
    <property type="match status" value="1"/>
</dbReference>
<dbReference type="PANTHER" id="PTHR13168">
    <property type="entry name" value="ASSOCIATE OF C-MYC AMY-1"/>
    <property type="match status" value="1"/>
</dbReference>
<evidence type="ECO:0000256" key="4">
    <source>
        <dbReference type="SAM" id="MobiDB-lite"/>
    </source>
</evidence>
<evidence type="ECO:0000256" key="3">
    <source>
        <dbReference type="ARBA" id="ARBA00023242"/>
    </source>
</evidence>
<dbReference type="EMBL" id="JAOAOG010000327">
    <property type="protein sequence ID" value="KAJ6228496.1"/>
    <property type="molecule type" value="Genomic_DNA"/>
</dbReference>
<proteinExistence type="inferred from homology"/>
<protein>
    <submittedName>
        <fullName evidence="5">C-myc-binding protein</fullName>
    </submittedName>
</protein>
<dbReference type="InterPro" id="IPR026060">
    <property type="entry name" value="AMY1"/>
</dbReference>